<dbReference type="AlphaFoldDB" id="A0A0A8YA87"/>
<proteinExistence type="predicted"/>
<reference evidence="1" key="2">
    <citation type="journal article" date="2015" name="Data Brief">
        <title>Shoot transcriptome of the giant reed, Arundo donax.</title>
        <authorList>
            <person name="Barrero R.A."/>
            <person name="Guerrero F.D."/>
            <person name="Moolhuijzen P."/>
            <person name="Goolsby J.A."/>
            <person name="Tidwell J."/>
            <person name="Bellgard S.E."/>
            <person name="Bellgard M.I."/>
        </authorList>
    </citation>
    <scope>NUCLEOTIDE SEQUENCE</scope>
    <source>
        <tissue evidence="1">Shoot tissue taken approximately 20 cm above the soil surface</tissue>
    </source>
</reference>
<protein>
    <submittedName>
        <fullName evidence="1">Uncharacterized protein</fullName>
    </submittedName>
</protein>
<accession>A0A0A8YA87</accession>
<sequence length="25" mass="2871">MAQGCQILCMLMHITASYLHVTSRY</sequence>
<organism evidence="1">
    <name type="scientific">Arundo donax</name>
    <name type="common">Giant reed</name>
    <name type="synonym">Donax arundinaceus</name>
    <dbReference type="NCBI Taxonomy" id="35708"/>
    <lineage>
        <taxon>Eukaryota</taxon>
        <taxon>Viridiplantae</taxon>
        <taxon>Streptophyta</taxon>
        <taxon>Embryophyta</taxon>
        <taxon>Tracheophyta</taxon>
        <taxon>Spermatophyta</taxon>
        <taxon>Magnoliopsida</taxon>
        <taxon>Liliopsida</taxon>
        <taxon>Poales</taxon>
        <taxon>Poaceae</taxon>
        <taxon>PACMAD clade</taxon>
        <taxon>Arundinoideae</taxon>
        <taxon>Arundineae</taxon>
        <taxon>Arundo</taxon>
    </lineage>
</organism>
<reference evidence="1" key="1">
    <citation type="submission" date="2014-09" db="EMBL/GenBank/DDBJ databases">
        <authorList>
            <person name="Magalhaes I.L.F."/>
            <person name="Oliveira U."/>
            <person name="Santos F.R."/>
            <person name="Vidigal T.H.D.A."/>
            <person name="Brescovit A.D."/>
            <person name="Santos A.J."/>
        </authorList>
    </citation>
    <scope>NUCLEOTIDE SEQUENCE</scope>
    <source>
        <tissue evidence="1">Shoot tissue taken approximately 20 cm above the soil surface</tissue>
    </source>
</reference>
<evidence type="ECO:0000313" key="1">
    <source>
        <dbReference type="EMBL" id="JAD22335.1"/>
    </source>
</evidence>
<dbReference type="EMBL" id="GBRH01275560">
    <property type="protein sequence ID" value="JAD22335.1"/>
    <property type="molecule type" value="Transcribed_RNA"/>
</dbReference>
<name>A0A0A8YA87_ARUDO</name>